<protein>
    <submittedName>
        <fullName evidence="1">Uncharacterized protein</fullName>
    </submittedName>
</protein>
<dbReference type="EMBL" id="CP001322">
    <property type="protein sequence ID" value="ACL06618.1"/>
    <property type="molecule type" value="Genomic_DNA"/>
</dbReference>
<proteinExistence type="predicted"/>
<organism evidence="1 2">
    <name type="scientific">Desulfatibacillum aliphaticivorans</name>
    <dbReference type="NCBI Taxonomy" id="218208"/>
    <lineage>
        <taxon>Bacteria</taxon>
        <taxon>Pseudomonadati</taxon>
        <taxon>Thermodesulfobacteriota</taxon>
        <taxon>Desulfobacteria</taxon>
        <taxon>Desulfobacterales</taxon>
        <taxon>Desulfatibacillaceae</taxon>
        <taxon>Desulfatibacillum</taxon>
    </lineage>
</organism>
<accession>B8FDI7</accession>
<sequence>MEKFAFGKNCQGLASGGELLNCKGLASGGKLLKKFDQNFLNGASRRVCERLHGECITYCALNKTRIAVDPCETRHEKHLPTKITTSQAANDTPFL</sequence>
<dbReference type="RefSeq" id="WP_015949655.1">
    <property type="nucleotide sequence ID" value="NC_011768.1"/>
</dbReference>
<reference evidence="1 2" key="1">
    <citation type="journal article" date="2012" name="Environ. Microbiol.">
        <title>The genome sequence of Desulfatibacillum alkenivorans AK-01: a blueprint for anaerobic alkane oxidation.</title>
        <authorList>
            <person name="Callaghan A.V."/>
            <person name="Morris B.E."/>
            <person name="Pereira I.A."/>
            <person name="McInerney M.J."/>
            <person name="Austin R.N."/>
            <person name="Groves J.T."/>
            <person name="Kukor J.J."/>
            <person name="Suflita J.M."/>
            <person name="Young L.Y."/>
            <person name="Zylstra G.J."/>
            <person name="Wawrik B."/>
        </authorList>
    </citation>
    <scope>NUCLEOTIDE SEQUENCE [LARGE SCALE GENOMIC DNA]</scope>
    <source>
        <strain evidence="1 2">AK-01</strain>
    </source>
</reference>
<evidence type="ECO:0000313" key="1">
    <source>
        <dbReference type="EMBL" id="ACL06618.1"/>
    </source>
</evidence>
<dbReference type="HOGENOM" id="CLU_2368221_0_0_7"/>
<name>B8FDI7_DESAL</name>
<dbReference type="KEGG" id="dal:Dalk_4946"/>
<keyword evidence="2" id="KW-1185">Reference proteome</keyword>
<evidence type="ECO:0000313" key="2">
    <source>
        <dbReference type="Proteomes" id="UP000000739"/>
    </source>
</evidence>
<dbReference type="Proteomes" id="UP000000739">
    <property type="component" value="Chromosome"/>
</dbReference>
<gene>
    <name evidence="1" type="ordered locus">Dalk_4946</name>
</gene>
<dbReference type="AlphaFoldDB" id="B8FDI7"/>